<keyword evidence="9" id="KW-1185">Reference proteome</keyword>
<dbReference type="STRING" id="399550.Smar_0955"/>
<dbReference type="PANTHER" id="PTHR20426">
    <property type="entry name" value="RIBOSOME BIOGENESIS PROTEIN TSR3 HOMOLOG"/>
    <property type="match status" value="1"/>
</dbReference>
<evidence type="ECO:0000256" key="1">
    <source>
        <dbReference type="ARBA" id="ARBA00014114"/>
    </source>
</evidence>
<dbReference type="Proteomes" id="UP000000254">
    <property type="component" value="Chromosome"/>
</dbReference>
<sequence>MDYNCLAYSMVYGIEQVLAQRRHLPRIMIVYYREDDPAKNTALKMIRKNLAIHIYPRRIHGSPIILDPYSNKYLGPWDHIYVEKHGIVVVDASWKKLAPRKTIMIRGQHRKLPPLLPGNPINYGKPCILSSIEAVAATLYITGFIEAYEKLLGLYKWMKTFHTLNNEVLEAYRRTRNYNELLETIKDYWGEKPPC</sequence>
<dbReference type="EMBL" id="CP000575">
    <property type="protein sequence ID" value="ABN70054.1"/>
    <property type="molecule type" value="Genomic_DNA"/>
</dbReference>
<dbReference type="GO" id="GO:0006364">
    <property type="term" value="P:rRNA processing"/>
    <property type="evidence" value="ECO:0007669"/>
    <property type="project" value="UniProtKB-KW"/>
</dbReference>
<keyword evidence="6" id="KW-0949">S-adenosyl-L-methionine</keyword>
<gene>
    <name evidence="8" type="ordered locus">Smar_0955</name>
</gene>
<protein>
    <recommendedName>
        <fullName evidence="1">16S rRNA aminocarboxypropyltransferase</fullName>
    </recommendedName>
</protein>
<keyword evidence="4" id="KW-0698">rRNA processing</keyword>
<dbReference type="NCBIfam" id="NF002621">
    <property type="entry name" value="PRK02287.1"/>
    <property type="match status" value="1"/>
</dbReference>
<dbReference type="GO" id="GO:0106388">
    <property type="term" value="F:rRNA small subunit aminocarboxypropyltransferase activity"/>
    <property type="evidence" value="ECO:0007669"/>
    <property type="project" value="InterPro"/>
</dbReference>
<accession>A3DN44</accession>
<dbReference type="InterPro" id="IPR007177">
    <property type="entry name" value="Tsr3_C"/>
</dbReference>
<dbReference type="Pfam" id="PF04034">
    <property type="entry name" value="Ribo_biogen_C"/>
    <property type="match status" value="1"/>
</dbReference>
<dbReference type="PANTHER" id="PTHR20426:SF0">
    <property type="entry name" value="18S RRNA AMINOCARBOXYPROPYLTRANSFERASE"/>
    <property type="match status" value="1"/>
</dbReference>
<dbReference type="KEGG" id="smr:Smar_0955"/>
<reference evidence="9" key="1">
    <citation type="journal article" date="2009" name="BMC Genomics">
        <title>The complete genome sequence of Staphylothermus marinus reveals differences in sulfur metabolism among heterotrophic Crenarchaeota.</title>
        <authorList>
            <person name="Anderson I.J."/>
            <person name="Dharmarajan L."/>
            <person name="Rodriguez J."/>
            <person name="Hooper S."/>
            <person name="Porat I."/>
            <person name="Ulrich L.E."/>
            <person name="Elkins J.G."/>
            <person name="Mavromatis K."/>
            <person name="Sun H."/>
            <person name="Land M."/>
            <person name="Lapidus A."/>
            <person name="Lucas S."/>
            <person name="Barry K."/>
            <person name="Huber H."/>
            <person name="Zhulin I.B."/>
            <person name="Whitman W.B."/>
            <person name="Mukhopadhyay B."/>
            <person name="Woese C."/>
            <person name="Bristow J."/>
            <person name="Kyrpides N."/>
        </authorList>
    </citation>
    <scope>NUCLEOTIDE SEQUENCE [LARGE SCALE GENOMIC DNA]</scope>
    <source>
        <strain evidence="9">ATCC 43588 / DSM 3639 / JCM 9404 / F1</strain>
    </source>
</reference>
<keyword evidence="2" id="KW-0963">Cytoplasm</keyword>
<dbReference type="RefSeq" id="WP_011839245.1">
    <property type="nucleotide sequence ID" value="NC_009033.1"/>
</dbReference>
<keyword evidence="3" id="KW-0690">Ribosome biogenesis</keyword>
<evidence type="ECO:0000313" key="9">
    <source>
        <dbReference type="Proteomes" id="UP000000254"/>
    </source>
</evidence>
<reference evidence="8 9" key="2">
    <citation type="journal article" date="2009" name="Stand. Genomic Sci.">
        <title>Complete genome sequence of Staphylothermus marinus Stetter and Fiala 1986 type strain F1.</title>
        <authorList>
            <person name="Anderson I.J."/>
            <person name="Sun H."/>
            <person name="Lapidus A."/>
            <person name="Copeland A."/>
            <person name="Glavina Del Rio T."/>
            <person name="Tice H."/>
            <person name="Dalin E."/>
            <person name="Lucas S."/>
            <person name="Barry K."/>
            <person name="Land M."/>
            <person name="Richardson P."/>
            <person name="Huber H."/>
            <person name="Kyrpides N.C."/>
        </authorList>
    </citation>
    <scope>NUCLEOTIDE SEQUENCE [LARGE SCALE GENOMIC DNA]</scope>
    <source>
        <strain evidence="9">ATCC 43588 / DSM 3639 / JCM 9404 / F1</strain>
    </source>
</reference>
<evidence type="ECO:0000256" key="4">
    <source>
        <dbReference type="ARBA" id="ARBA00022552"/>
    </source>
</evidence>
<name>A3DN44_STAMF</name>
<dbReference type="AlphaFoldDB" id="A3DN44"/>
<keyword evidence="5" id="KW-0808">Transferase</keyword>
<organism evidence="8 9">
    <name type="scientific">Staphylothermus marinus (strain ATCC 43588 / DSM 3639 / JCM 9404 / F1)</name>
    <dbReference type="NCBI Taxonomy" id="399550"/>
    <lineage>
        <taxon>Archaea</taxon>
        <taxon>Thermoproteota</taxon>
        <taxon>Thermoprotei</taxon>
        <taxon>Desulfurococcales</taxon>
        <taxon>Desulfurococcaceae</taxon>
        <taxon>Staphylothermus</taxon>
    </lineage>
</organism>
<proteinExistence type="predicted"/>
<dbReference type="HOGENOM" id="CLU_035060_4_1_2"/>
<evidence type="ECO:0000256" key="6">
    <source>
        <dbReference type="ARBA" id="ARBA00022691"/>
    </source>
</evidence>
<evidence type="ECO:0000256" key="3">
    <source>
        <dbReference type="ARBA" id="ARBA00022517"/>
    </source>
</evidence>
<evidence type="ECO:0000259" key="7">
    <source>
        <dbReference type="Pfam" id="PF04034"/>
    </source>
</evidence>
<evidence type="ECO:0000313" key="8">
    <source>
        <dbReference type="EMBL" id="ABN70054.1"/>
    </source>
</evidence>
<dbReference type="InterPro" id="IPR022968">
    <property type="entry name" value="Tsr3-like"/>
</dbReference>
<dbReference type="eggNOG" id="arCOG04733">
    <property type="taxonomic scope" value="Archaea"/>
</dbReference>
<feature type="domain" description="16S/18S rRNA aminocarboxypropyltransferase Tsr3 C-terminal" evidence="7">
    <location>
        <begin position="64"/>
        <end position="188"/>
    </location>
</feature>
<evidence type="ECO:0000256" key="5">
    <source>
        <dbReference type="ARBA" id="ARBA00022679"/>
    </source>
</evidence>
<evidence type="ECO:0000256" key="2">
    <source>
        <dbReference type="ARBA" id="ARBA00022490"/>
    </source>
</evidence>
<dbReference type="GeneID" id="4907635"/>